<dbReference type="InterPro" id="IPR039422">
    <property type="entry name" value="MarR/SlyA-like"/>
</dbReference>
<evidence type="ECO:0000259" key="1">
    <source>
        <dbReference type="PROSITE" id="PS50995"/>
    </source>
</evidence>
<reference evidence="2 3" key="1">
    <citation type="submission" date="2023-07" db="EMBL/GenBank/DDBJ databases">
        <title>Sequencing the genomes of 1000 actinobacteria strains.</title>
        <authorList>
            <person name="Klenk H.-P."/>
        </authorList>
    </citation>
    <scope>NUCLEOTIDE SEQUENCE [LARGE SCALE GENOMIC DNA]</scope>
    <source>
        <strain evidence="2 3">DSM 44388</strain>
    </source>
</reference>
<dbReference type="Gene3D" id="1.10.10.10">
    <property type="entry name" value="Winged helix-like DNA-binding domain superfamily/Winged helix DNA-binding domain"/>
    <property type="match status" value="1"/>
</dbReference>
<dbReference type="SUPFAM" id="SSF46785">
    <property type="entry name" value="Winged helix' DNA-binding domain"/>
    <property type="match status" value="1"/>
</dbReference>
<feature type="domain" description="HTH marR-type" evidence="1">
    <location>
        <begin position="11"/>
        <end position="143"/>
    </location>
</feature>
<dbReference type="RefSeq" id="WP_307239946.1">
    <property type="nucleotide sequence ID" value="NZ_JAUSQZ010000001.1"/>
</dbReference>
<dbReference type="EMBL" id="JAUSQZ010000001">
    <property type="protein sequence ID" value="MDP9825800.1"/>
    <property type="molecule type" value="Genomic_DNA"/>
</dbReference>
<dbReference type="Proteomes" id="UP001235712">
    <property type="component" value="Unassembled WGS sequence"/>
</dbReference>
<evidence type="ECO:0000313" key="2">
    <source>
        <dbReference type="EMBL" id="MDP9825800.1"/>
    </source>
</evidence>
<evidence type="ECO:0000313" key="3">
    <source>
        <dbReference type="Proteomes" id="UP001235712"/>
    </source>
</evidence>
<dbReference type="GO" id="GO:0003677">
    <property type="term" value="F:DNA binding"/>
    <property type="evidence" value="ECO:0007669"/>
    <property type="project" value="UniProtKB-KW"/>
</dbReference>
<dbReference type="PROSITE" id="PS50995">
    <property type="entry name" value="HTH_MARR_2"/>
    <property type="match status" value="1"/>
</dbReference>
<proteinExistence type="predicted"/>
<dbReference type="Pfam" id="PF12802">
    <property type="entry name" value="MarR_2"/>
    <property type="match status" value="1"/>
</dbReference>
<keyword evidence="3" id="KW-1185">Reference proteome</keyword>
<organism evidence="2 3">
    <name type="scientific">Kineosporia succinea</name>
    <dbReference type="NCBI Taxonomy" id="84632"/>
    <lineage>
        <taxon>Bacteria</taxon>
        <taxon>Bacillati</taxon>
        <taxon>Actinomycetota</taxon>
        <taxon>Actinomycetes</taxon>
        <taxon>Kineosporiales</taxon>
        <taxon>Kineosporiaceae</taxon>
        <taxon>Kineosporia</taxon>
    </lineage>
</organism>
<accession>A0ABT9P122</accession>
<dbReference type="InterPro" id="IPR036388">
    <property type="entry name" value="WH-like_DNA-bd_sf"/>
</dbReference>
<comment type="caution">
    <text evidence="2">The sequence shown here is derived from an EMBL/GenBank/DDBJ whole genome shotgun (WGS) entry which is preliminary data.</text>
</comment>
<dbReference type="InterPro" id="IPR036390">
    <property type="entry name" value="WH_DNA-bd_sf"/>
</dbReference>
<dbReference type="PANTHER" id="PTHR33164">
    <property type="entry name" value="TRANSCRIPTIONAL REGULATOR, MARR FAMILY"/>
    <property type="match status" value="1"/>
</dbReference>
<dbReference type="InterPro" id="IPR000835">
    <property type="entry name" value="HTH_MarR-typ"/>
</dbReference>
<gene>
    <name evidence="2" type="ORF">J2S57_001549</name>
</gene>
<protein>
    <submittedName>
        <fullName evidence="2">DNA-binding MarR family transcriptional regulator</fullName>
    </submittedName>
</protein>
<dbReference type="SMART" id="SM00347">
    <property type="entry name" value="HTH_MARR"/>
    <property type="match status" value="1"/>
</dbReference>
<name>A0ABT9P122_9ACTN</name>
<dbReference type="PANTHER" id="PTHR33164:SF99">
    <property type="entry name" value="MARR FAMILY REGULATORY PROTEIN"/>
    <property type="match status" value="1"/>
</dbReference>
<sequence length="160" mass="17490">MTNHVGTSIDGAPIGSALLQALRAHARMGTELLTAAGVTPPHEIVLLYLHEHGPVPQTDLVHYLARDRSTVTATLQAMERAGLVVRTPSPTDRRAMVVEMTPAGAEAAPRAKEAWQELERRTVANLSESRRRDLLAALETVRDTLNDVRPSADHRRPDGR</sequence>
<keyword evidence="2" id="KW-0238">DNA-binding</keyword>